<dbReference type="Pfam" id="PF02190">
    <property type="entry name" value="LON_substr_bdg"/>
    <property type="match status" value="1"/>
</dbReference>
<dbReference type="Proteomes" id="UP000319143">
    <property type="component" value="Unassembled WGS sequence"/>
</dbReference>
<dbReference type="PANTHER" id="PTHR46732:SF8">
    <property type="entry name" value="ATP-DEPENDENT PROTEASE LA (LON) DOMAIN PROTEIN"/>
    <property type="match status" value="1"/>
</dbReference>
<keyword evidence="4" id="KW-1185">Reference proteome</keyword>
<dbReference type="SUPFAM" id="SSF88697">
    <property type="entry name" value="PUA domain-like"/>
    <property type="match status" value="1"/>
</dbReference>
<accession>A0A5C6D855</accession>
<dbReference type="AlphaFoldDB" id="A0A5C6D855"/>
<dbReference type="EC" id="3.4.21.53" evidence="3"/>
<evidence type="ECO:0000256" key="1">
    <source>
        <dbReference type="SAM" id="MobiDB-lite"/>
    </source>
</evidence>
<reference evidence="3 4" key="1">
    <citation type="submission" date="2019-02" db="EMBL/GenBank/DDBJ databases">
        <title>Deep-cultivation of Planctomycetes and their phenomic and genomic characterization uncovers novel biology.</title>
        <authorList>
            <person name="Wiegand S."/>
            <person name="Jogler M."/>
            <person name="Boedeker C."/>
            <person name="Pinto D."/>
            <person name="Vollmers J."/>
            <person name="Rivas-Marin E."/>
            <person name="Kohn T."/>
            <person name="Peeters S.H."/>
            <person name="Heuer A."/>
            <person name="Rast P."/>
            <person name="Oberbeckmann S."/>
            <person name="Bunk B."/>
            <person name="Jeske O."/>
            <person name="Meyerdierks A."/>
            <person name="Storesund J.E."/>
            <person name="Kallscheuer N."/>
            <person name="Luecker S."/>
            <person name="Lage O.M."/>
            <person name="Pohl T."/>
            <person name="Merkel B.J."/>
            <person name="Hornburger P."/>
            <person name="Mueller R.-W."/>
            <person name="Bruemmer F."/>
            <person name="Labrenz M."/>
            <person name="Spormann A.M."/>
            <person name="Op Den Camp H."/>
            <person name="Overmann J."/>
            <person name="Amann R."/>
            <person name="Jetten M.S.M."/>
            <person name="Mascher T."/>
            <person name="Medema M.H."/>
            <person name="Devos D.P."/>
            <person name="Kaster A.-K."/>
            <person name="Ovreas L."/>
            <person name="Rohde M."/>
            <person name="Galperin M.Y."/>
            <person name="Jogler C."/>
        </authorList>
    </citation>
    <scope>NUCLEOTIDE SEQUENCE [LARGE SCALE GENOMIC DNA]</scope>
    <source>
        <strain evidence="3 4">Poly41</strain>
    </source>
</reference>
<organism evidence="3 4">
    <name type="scientific">Novipirellula artificiosorum</name>
    <dbReference type="NCBI Taxonomy" id="2528016"/>
    <lineage>
        <taxon>Bacteria</taxon>
        <taxon>Pseudomonadati</taxon>
        <taxon>Planctomycetota</taxon>
        <taxon>Planctomycetia</taxon>
        <taxon>Pirellulales</taxon>
        <taxon>Pirellulaceae</taxon>
        <taxon>Novipirellula</taxon>
    </lineage>
</organism>
<feature type="region of interest" description="Disordered" evidence="1">
    <location>
        <begin position="223"/>
        <end position="245"/>
    </location>
</feature>
<dbReference type="PROSITE" id="PS51787">
    <property type="entry name" value="LON_N"/>
    <property type="match status" value="1"/>
</dbReference>
<dbReference type="GO" id="GO:0004252">
    <property type="term" value="F:serine-type endopeptidase activity"/>
    <property type="evidence" value="ECO:0007669"/>
    <property type="project" value="UniProtKB-EC"/>
</dbReference>
<dbReference type="Gene3D" id="2.30.130.40">
    <property type="entry name" value="LON domain-like"/>
    <property type="match status" value="1"/>
</dbReference>
<dbReference type="RefSeq" id="WP_231615984.1">
    <property type="nucleotide sequence ID" value="NZ_SJPV01000013.1"/>
</dbReference>
<dbReference type="InterPro" id="IPR046336">
    <property type="entry name" value="Lon_prtase_N_sf"/>
</dbReference>
<dbReference type="SMART" id="SM00464">
    <property type="entry name" value="LON"/>
    <property type="match status" value="1"/>
</dbReference>
<proteinExistence type="predicted"/>
<sequence>MNDLDDVMQLPDDFDGRVRLFPLPDLVLFPHAMQPLHIFEPRYCEMLTESLSSDRLIAMATLTGGISAVKADSPPIATTVCIGRILSHAELENDRHNLLLVGTKRATIIRELDTGRSFRTAEVEVHPDIYPPAGAESRREVKKKLLEAFATVIPPSQQATQSLTELMAGQMGLGPITDIISYTLPFEVQAKLRLLNIANVDERAIELIELLRSGTVQLSSVSIEEQSGDAGSGGNPPFPPPFSLN</sequence>
<protein>
    <submittedName>
        <fullName evidence="3">Lon protease</fullName>
        <ecNumber evidence="3">3.4.21.53</ecNumber>
    </submittedName>
</protein>
<evidence type="ECO:0000259" key="2">
    <source>
        <dbReference type="PROSITE" id="PS51787"/>
    </source>
</evidence>
<dbReference type="InterPro" id="IPR003111">
    <property type="entry name" value="Lon_prtase_N"/>
</dbReference>
<feature type="compositionally biased region" description="Pro residues" evidence="1">
    <location>
        <begin position="236"/>
        <end position="245"/>
    </location>
</feature>
<dbReference type="EMBL" id="SJPV01000013">
    <property type="protein sequence ID" value="TWU32275.1"/>
    <property type="molecule type" value="Genomic_DNA"/>
</dbReference>
<evidence type="ECO:0000313" key="3">
    <source>
        <dbReference type="EMBL" id="TWU32275.1"/>
    </source>
</evidence>
<dbReference type="PANTHER" id="PTHR46732">
    <property type="entry name" value="ATP-DEPENDENT PROTEASE LA (LON) DOMAIN PROTEIN"/>
    <property type="match status" value="1"/>
</dbReference>
<comment type="caution">
    <text evidence="3">The sequence shown here is derived from an EMBL/GenBank/DDBJ whole genome shotgun (WGS) entry which is preliminary data.</text>
</comment>
<keyword evidence="3" id="KW-0378">Hydrolase</keyword>
<dbReference type="GO" id="GO:0006508">
    <property type="term" value="P:proteolysis"/>
    <property type="evidence" value="ECO:0007669"/>
    <property type="project" value="UniProtKB-KW"/>
</dbReference>
<feature type="domain" description="Lon N-terminal" evidence="2">
    <location>
        <begin position="18"/>
        <end position="215"/>
    </location>
</feature>
<keyword evidence="3" id="KW-0645">Protease</keyword>
<gene>
    <name evidence="3" type="primary">lon</name>
    <name evidence="3" type="ORF">Poly41_57600</name>
</gene>
<evidence type="ECO:0000313" key="4">
    <source>
        <dbReference type="Proteomes" id="UP000319143"/>
    </source>
</evidence>
<dbReference type="InterPro" id="IPR015947">
    <property type="entry name" value="PUA-like_sf"/>
</dbReference>
<name>A0A5C6D855_9BACT</name>